<dbReference type="EMBL" id="BLXT01001819">
    <property type="protein sequence ID" value="GFN87972.1"/>
    <property type="molecule type" value="Genomic_DNA"/>
</dbReference>
<evidence type="ECO:0000313" key="2">
    <source>
        <dbReference type="Proteomes" id="UP000735302"/>
    </source>
</evidence>
<accession>A0AAV3Z022</accession>
<reference evidence="1 2" key="1">
    <citation type="journal article" date="2021" name="Elife">
        <title>Chloroplast acquisition without the gene transfer in kleptoplastic sea slugs, Plakobranchus ocellatus.</title>
        <authorList>
            <person name="Maeda T."/>
            <person name="Takahashi S."/>
            <person name="Yoshida T."/>
            <person name="Shimamura S."/>
            <person name="Takaki Y."/>
            <person name="Nagai Y."/>
            <person name="Toyoda A."/>
            <person name="Suzuki Y."/>
            <person name="Arimoto A."/>
            <person name="Ishii H."/>
            <person name="Satoh N."/>
            <person name="Nishiyama T."/>
            <person name="Hasebe M."/>
            <person name="Maruyama T."/>
            <person name="Minagawa J."/>
            <person name="Obokata J."/>
            <person name="Shigenobu S."/>
        </authorList>
    </citation>
    <scope>NUCLEOTIDE SEQUENCE [LARGE SCALE GENOMIC DNA]</scope>
</reference>
<dbReference type="Proteomes" id="UP000735302">
    <property type="component" value="Unassembled WGS sequence"/>
</dbReference>
<organism evidence="1 2">
    <name type="scientific">Plakobranchus ocellatus</name>
    <dbReference type="NCBI Taxonomy" id="259542"/>
    <lineage>
        <taxon>Eukaryota</taxon>
        <taxon>Metazoa</taxon>
        <taxon>Spiralia</taxon>
        <taxon>Lophotrochozoa</taxon>
        <taxon>Mollusca</taxon>
        <taxon>Gastropoda</taxon>
        <taxon>Heterobranchia</taxon>
        <taxon>Euthyneura</taxon>
        <taxon>Panpulmonata</taxon>
        <taxon>Sacoglossa</taxon>
        <taxon>Placobranchoidea</taxon>
        <taxon>Plakobranchidae</taxon>
        <taxon>Plakobranchus</taxon>
    </lineage>
</organism>
<comment type="caution">
    <text evidence="1">The sequence shown here is derived from an EMBL/GenBank/DDBJ whole genome shotgun (WGS) entry which is preliminary data.</text>
</comment>
<protein>
    <submittedName>
        <fullName evidence="1">Uncharacterized protein</fullName>
    </submittedName>
</protein>
<dbReference type="AlphaFoldDB" id="A0AAV3Z022"/>
<keyword evidence="2" id="KW-1185">Reference proteome</keyword>
<gene>
    <name evidence="1" type="ORF">PoB_001447800</name>
</gene>
<evidence type="ECO:0000313" key="1">
    <source>
        <dbReference type="EMBL" id="GFN87972.1"/>
    </source>
</evidence>
<sequence length="125" mass="14399">MVYLPTQPVPYNPVIRSVPSADDLFRTDDSDLPTSAPLIEEEINIREQEQETLLSQPEEEDENLAIAAVTSKQCLEALSTVQSYLLQQVGRNNHLWELMDIKSFVEDAAISKWWQKTINDYFKKE</sequence>
<name>A0AAV3Z022_9GAST</name>
<proteinExistence type="predicted"/>